<gene>
    <name evidence="3" type="ORF">ACFQ0V_11050</name>
</gene>
<dbReference type="PANTHER" id="PTHR46558">
    <property type="entry name" value="TRACRIPTIONAL REGULATORY PROTEIN-RELATED-RELATED"/>
    <property type="match status" value="1"/>
</dbReference>
<comment type="caution">
    <text evidence="3">The sequence shown here is derived from an EMBL/GenBank/DDBJ whole genome shotgun (WGS) entry which is preliminary data.</text>
</comment>
<keyword evidence="1" id="KW-0238">DNA-binding</keyword>
<proteinExistence type="predicted"/>
<dbReference type="Proteomes" id="UP001596976">
    <property type="component" value="Unassembled WGS sequence"/>
</dbReference>
<evidence type="ECO:0000256" key="1">
    <source>
        <dbReference type="ARBA" id="ARBA00023125"/>
    </source>
</evidence>
<accession>A0ABW3GZH4</accession>
<dbReference type="PROSITE" id="PS50943">
    <property type="entry name" value="HTH_CROC1"/>
    <property type="match status" value="1"/>
</dbReference>
<dbReference type="SMART" id="SM00530">
    <property type="entry name" value="HTH_XRE"/>
    <property type="match status" value="1"/>
</dbReference>
<evidence type="ECO:0000313" key="3">
    <source>
        <dbReference type="EMBL" id="MFD0944279.1"/>
    </source>
</evidence>
<feature type="domain" description="HTH cro/C1-type" evidence="2">
    <location>
        <begin position="13"/>
        <end position="67"/>
    </location>
</feature>
<dbReference type="EMBL" id="JBHTJF010000035">
    <property type="protein sequence ID" value="MFD0944279.1"/>
    <property type="molecule type" value="Genomic_DNA"/>
</dbReference>
<organism evidence="3 4">
    <name type="scientific">Savagea faecisuis</name>
    <dbReference type="NCBI Taxonomy" id="1274803"/>
    <lineage>
        <taxon>Bacteria</taxon>
        <taxon>Bacillati</taxon>
        <taxon>Bacillota</taxon>
        <taxon>Bacilli</taxon>
        <taxon>Bacillales</taxon>
        <taxon>Caryophanaceae</taxon>
        <taxon>Savagea</taxon>
    </lineage>
</organism>
<protein>
    <submittedName>
        <fullName evidence="3">Helix-turn-helix domain-containing protein</fullName>
    </submittedName>
</protein>
<dbReference type="InterPro" id="IPR001387">
    <property type="entry name" value="Cro/C1-type_HTH"/>
</dbReference>
<dbReference type="CDD" id="cd00093">
    <property type="entry name" value="HTH_XRE"/>
    <property type="match status" value="1"/>
</dbReference>
<dbReference type="Pfam" id="PF01381">
    <property type="entry name" value="HTH_3"/>
    <property type="match status" value="1"/>
</dbReference>
<dbReference type="InterPro" id="IPR010982">
    <property type="entry name" value="Lambda_DNA-bd_dom_sf"/>
</dbReference>
<evidence type="ECO:0000313" key="4">
    <source>
        <dbReference type="Proteomes" id="UP001596976"/>
    </source>
</evidence>
<dbReference type="PANTHER" id="PTHR46558:SF4">
    <property type="entry name" value="DNA-BIDING PHAGE PROTEIN"/>
    <property type="match status" value="1"/>
</dbReference>
<evidence type="ECO:0000259" key="2">
    <source>
        <dbReference type="PROSITE" id="PS50943"/>
    </source>
</evidence>
<dbReference type="SUPFAM" id="SSF47413">
    <property type="entry name" value="lambda repressor-like DNA-binding domains"/>
    <property type="match status" value="1"/>
</dbReference>
<keyword evidence="4" id="KW-1185">Reference proteome</keyword>
<dbReference type="RefSeq" id="WP_381013417.1">
    <property type="nucleotide sequence ID" value="NZ_JBHTJF010000035.1"/>
</dbReference>
<sequence>MQEWSREEFGKRLNALREQRNLSMSAFGEAIGTSASRIKDWEQGKNAPSAAWIAKISDRFNVSTDELIIGKEERREESSDEFRMLVRFEQMREMMNDGASSLPFEYAEQIAHFNENKDVYRGTKGRKLMEFELMKLVLQLPKKDVHELYELAKIKYSYVK</sequence>
<reference evidence="4" key="1">
    <citation type="journal article" date="2019" name="Int. J. Syst. Evol. Microbiol.">
        <title>The Global Catalogue of Microorganisms (GCM) 10K type strain sequencing project: providing services to taxonomists for standard genome sequencing and annotation.</title>
        <authorList>
            <consortium name="The Broad Institute Genomics Platform"/>
            <consortium name="The Broad Institute Genome Sequencing Center for Infectious Disease"/>
            <person name="Wu L."/>
            <person name="Ma J."/>
        </authorList>
    </citation>
    <scope>NUCLEOTIDE SEQUENCE [LARGE SCALE GENOMIC DNA]</scope>
    <source>
        <strain evidence="4">CCUG 63563</strain>
    </source>
</reference>
<dbReference type="Gene3D" id="1.10.260.40">
    <property type="entry name" value="lambda repressor-like DNA-binding domains"/>
    <property type="match status" value="1"/>
</dbReference>
<name>A0ABW3GZH4_9BACL</name>